<organism evidence="2 3">
    <name type="scientific">Hirundo rustica rustica</name>
    <dbReference type="NCBI Taxonomy" id="333673"/>
    <lineage>
        <taxon>Eukaryota</taxon>
        <taxon>Metazoa</taxon>
        <taxon>Chordata</taxon>
        <taxon>Craniata</taxon>
        <taxon>Vertebrata</taxon>
        <taxon>Euteleostomi</taxon>
        <taxon>Archelosauria</taxon>
        <taxon>Archosauria</taxon>
        <taxon>Dinosauria</taxon>
        <taxon>Saurischia</taxon>
        <taxon>Theropoda</taxon>
        <taxon>Coelurosauria</taxon>
        <taxon>Aves</taxon>
        <taxon>Neognathae</taxon>
        <taxon>Neoaves</taxon>
        <taxon>Telluraves</taxon>
        <taxon>Australaves</taxon>
        <taxon>Passeriformes</taxon>
        <taxon>Sylvioidea</taxon>
        <taxon>Hirundinidae</taxon>
        <taxon>Hirundo</taxon>
    </lineage>
</organism>
<evidence type="ECO:0000313" key="2">
    <source>
        <dbReference type="EMBL" id="RMC07465.1"/>
    </source>
</evidence>
<dbReference type="Gene3D" id="2.40.50.140">
    <property type="entry name" value="Nucleic acid-binding proteins"/>
    <property type="match status" value="1"/>
</dbReference>
<dbReference type="EMBL" id="QRBI01000120">
    <property type="protein sequence ID" value="RMC07465.1"/>
    <property type="molecule type" value="Genomic_DNA"/>
</dbReference>
<dbReference type="Proteomes" id="UP000269221">
    <property type="component" value="Unassembled WGS sequence"/>
</dbReference>
<dbReference type="GO" id="GO:0005634">
    <property type="term" value="C:nucleus"/>
    <property type="evidence" value="ECO:0007669"/>
    <property type="project" value="TreeGrafter"/>
</dbReference>
<comment type="caution">
    <text evidence="2">The sequence shown here is derived from an EMBL/GenBank/DDBJ whole genome shotgun (WGS) entry which is preliminary data.</text>
</comment>
<feature type="region of interest" description="Disordered" evidence="1">
    <location>
        <begin position="823"/>
        <end position="846"/>
    </location>
</feature>
<proteinExistence type="predicted"/>
<evidence type="ECO:0000256" key="1">
    <source>
        <dbReference type="SAM" id="MobiDB-lite"/>
    </source>
</evidence>
<dbReference type="STRING" id="333673.A0A3M0K2I5"/>
<dbReference type="InterPro" id="IPR012340">
    <property type="entry name" value="NA-bd_OB-fold"/>
</dbReference>
<evidence type="ECO:0000313" key="3">
    <source>
        <dbReference type="Proteomes" id="UP000269221"/>
    </source>
</evidence>
<name>A0A3M0K2I5_HIRRU</name>
<feature type="region of interest" description="Disordered" evidence="1">
    <location>
        <begin position="534"/>
        <end position="566"/>
    </location>
</feature>
<dbReference type="AlphaFoldDB" id="A0A3M0K2I5"/>
<gene>
    <name evidence="2" type="ORF">DUI87_16937</name>
</gene>
<sequence>MNLSKEERLGSKEHQQIIHKKYNREFWHEDVEFTSYPAVYIRDFSLAMAVIKEVLQMWTFKESFGSAVENIFVIEVGALQFELSDEAPGEAKDASYRYRLSLKVADTYDLFDITVFGSCLDPFFGVTAENLQRYVQDFSQLSGETNTESSTRALVHAVEACFIGKRFIFGVKGFAREDRGHSAASSILQKCSRTNRSTKSLVACQIFPPNAAVTGFTVISYLDHLLQSAKFRSCNNSSYLPDASSTAIDEPLSELSSLSSLSRNSCFVQSSGRESFLGCWQQSFSLTSSVAWVTAEDFPTLEVGKLASEWHEQEERPVSAELGSVSFNNQTLWDSQFLISPVREGDKEKDNELSSQLRRTDGFSATDKLERVSSSNTECSHGNGSKLLQCPLEFEVKNNYPKTNSRNYCYLEKSPNSLVCKRDASGLNHVNVAGVSQMDSTLWEELPFSESLNELLARIEDGRSVGRSPSLDAGKHVHLKSSKLGVNLNKSYSRQAVGDLPAASVSGRLLPPAENDSWENTVFACLQSSANPLSDVSQYESSPRDLSSTLKESGTSSPVTPEPFVSQSRCVQSKEASWSVIRLHGEASCSKKSKTATCVHSACESCLTACENKENCSTPSQKADLTLTGAQVSDPPTPNNARRIYKRELKPLTELSDNTFRSVIRKELQWNTFPEGSYNASADLFDASLREVAKPVEFLNKSCNSFIQEDTLTEKVTTESVLSPGGVPCDNSSLHRSPRAFSKHSTPVTYSFCDSECSSVCAQDFVPYSQSTPMTKPLQKLWPIEERSSCITVFTPKNPTKIHSKCKRSRSSFQNTLLQQLTSKLVKRGRPGNREEKGSGSSASQQFLNSQLPASLEECIPPSSKKGLKPTASLSLKTVTWAAELQSTCGHAGRNPISESRKNSENDENLIQNERISPGGRARILTTPLSASVTKTSFLNDPVLKTCSPSEGENHLSSGNYSGVVLEGPTVWSPELFFQARTPFSNKPKC</sequence>
<dbReference type="PANTHER" id="PTHR35537:SF1">
    <property type="entry name" value="DNA DAMAGE-INDUCED APOPTOSIS SUPPRESSOR PROTEIN"/>
    <property type="match status" value="1"/>
</dbReference>
<dbReference type="GO" id="GO:1902230">
    <property type="term" value="P:negative regulation of intrinsic apoptotic signaling pathway in response to DNA damage"/>
    <property type="evidence" value="ECO:0007669"/>
    <property type="project" value="InterPro"/>
</dbReference>
<dbReference type="GO" id="GO:0005737">
    <property type="term" value="C:cytoplasm"/>
    <property type="evidence" value="ECO:0007669"/>
    <property type="project" value="TreeGrafter"/>
</dbReference>
<dbReference type="InterPro" id="IPR043522">
    <property type="entry name" value="DDIAS"/>
</dbReference>
<keyword evidence="3" id="KW-1185">Reference proteome</keyword>
<protein>
    <submittedName>
        <fullName evidence="2">Uncharacterized protein</fullName>
    </submittedName>
</protein>
<dbReference type="OrthoDB" id="9948238at2759"/>
<accession>A0A3M0K2I5</accession>
<reference evidence="2 3" key="1">
    <citation type="submission" date="2018-07" db="EMBL/GenBank/DDBJ databases">
        <title>A high quality draft genome assembly of the barn swallow (H. rustica rustica).</title>
        <authorList>
            <person name="Formenti G."/>
            <person name="Chiara M."/>
            <person name="Poveda L."/>
            <person name="Francoijs K.-J."/>
            <person name="Bonisoli-Alquati A."/>
            <person name="Canova L."/>
            <person name="Gianfranceschi L."/>
            <person name="Horner D.S."/>
            <person name="Saino N."/>
        </authorList>
    </citation>
    <scope>NUCLEOTIDE SEQUENCE [LARGE SCALE GENOMIC DNA]</scope>
    <source>
        <strain evidence="2">Chelidonia</strain>
        <tissue evidence="2">Blood</tissue>
    </source>
</reference>
<dbReference type="SUPFAM" id="SSF50249">
    <property type="entry name" value="Nucleic acid-binding proteins"/>
    <property type="match status" value="1"/>
</dbReference>
<dbReference type="PANTHER" id="PTHR35537">
    <property type="entry name" value="DNA DAMAGE-INDUCIBLE APOPTOSIS SUPPRESSOR PROTEIN DDIAS"/>
    <property type="match status" value="1"/>
</dbReference>